<keyword evidence="3" id="KW-1185">Reference proteome</keyword>
<feature type="compositionally biased region" description="Low complexity" evidence="1">
    <location>
        <begin position="209"/>
        <end position="229"/>
    </location>
</feature>
<feature type="transmembrane region" description="Helical" evidence="2">
    <location>
        <begin position="80"/>
        <end position="100"/>
    </location>
</feature>
<proteinExistence type="predicted"/>
<evidence type="ECO:0000313" key="3">
    <source>
        <dbReference type="Proteomes" id="UP000504606"/>
    </source>
</evidence>
<name>A0A9C6X9L4_FRAOC</name>
<dbReference type="GeneID" id="127751702"/>
<feature type="compositionally biased region" description="Basic and acidic residues" evidence="1">
    <location>
        <begin position="16"/>
        <end position="28"/>
    </location>
</feature>
<dbReference type="RefSeq" id="XP_052131627.1">
    <property type="nucleotide sequence ID" value="XM_052275667.1"/>
</dbReference>
<dbReference type="Proteomes" id="UP000504606">
    <property type="component" value="Unplaced"/>
</dbReference>
<sequence>MVGDDEDPNMCNPRHRLIETPGQEKEAGAERIIPDAKDLLYELLQSTQFNKFHPSNSSRGHDATLQGEASPDTLSNYGPWGYLMLGMLVCGAFLMLCGLWECCCRQPKPAPSAPSHTPTTVLMPQMGVSGGVLVLDSDLDDDPSRPPSYDDLDQPPAYGALFPPGQPKLDDDPVAAGLVLAAEAEEGPTPAPTSLMADAPFPEVDADDVPSLHSSPSTSSVTSTSSLAS</sequence>
<protein>
    <submittedName>
        <fullName evidence="4">Uncharacterized protein LOC127751702</fullName>
    </submittedName>
</protein>
<feature type="region of interest" description="Disordered" evidence="1">
    <location>
        <begin position="133"/>
        <end position="229"/>
    </location>
</feature>
<evidence type="ECO:0000256" key="2">
    <source>
        <dbReference type="SAM" id="Phobius"/>
    </source>
</evidence>
<keyword evidence="2" id="KW-0472">Membrane</keyword>
<feature type="region of interest" description="Disordered" evidence="1">
    <location>
        <begin position="1"/>
        <end position="28"/>
    </location>
</feature>
<organism evidence="3 4">
    <name type="scientific">Frankliniella occidentalis</name>
    <name type="common">Western flower thrips</name>
    <name type="synonym">Euthrips occidentalis</name>
    <dbReference type="NCBI Taxonomy" id="133901"/>
    <lineage>
        <taxon>Eukaryota</taxon>
        <taxon>Metazoa</taxon>
        <taxon>Ecdysozoa</taxon>
        <taxon>Arthropoda</taxon>
        <taxon>Hexapoda</taxon>
        <taxon>Insecta</taxon>
        <taxon>Pterygota</taxon>
        <taxon>Neoptera</taxon>
        <taxon>Paraneoptera</taxon>
        <taxon>Thysanoptera</taxon>
        <taxon>Terebrantia</taxon>
        <taxon>Thripoidea</taxon>
        <taxon>Thripidae</taxon>
        <taxon>Frankliniella</taxon>
    </lineage>
</organism>
<accession>A0A9C6X9L4</accession>
<dbReference type="AlphaFoldDB" id="A0A9C6X9L4"/>
<reference evidence="4" key="1">
    <citation type="journal article" date="2018" name="Proc. Natl. Acad. Sci. U.S.A.">
        <title>Phylogenomics and the evolution of hemipteroid insects.</title>
        <authorList>
            <person name="Johnson K.P."/>
            <person name="Dietrich C.H."/>
            <person name="Friedrich F."/>
            <person name="Beutel R.G."/>
            <person name="Wipfler B."/>
            <person name="Peters R.S."/>
            <person name="Allen J.M."/>
            <person name="Petersen M."/>
            <person name="Donath A."/>
            <person name="Walden K.K."/>
            <person name="Kozlov A.M."/>
            <person name="Podsiadlowski L."/>
            <person name="Mayer C."/>
            <person name="Meusemann K."/>
            <person name="Vasilikopoulos A."/>
            <person name="Waterhouse R.M."/>
            <person name="Cameron S.L."/>
            <person name="Weirauch C."/>
            <person name="Swanson D.R."/>
            <person name="Percy D.M."/>
            <person name="Hardy N.B."/>
            <person name="Terry I."/>
            <person name="Liu S."/>
            <person name="Zhou X."/>
            <person name="Misof B."/>
            <person name="Robertson H.M."/>
            <person name="Yoshizawa K."/>
        </authorList>
    </citation>
    <scope>NUCLEOTIDE SEQUENCE</scope>
    <source>
        <tissue evidence="4">Whole organism</tissue>
    </source>
</reference>
<reference evidence="4" key="2">
    <citation type="submission" date="2025-08" db="UniProtKB">
        <authorList>
            <consortium name="RefSeq"/>
        </authorList>
    </citation>
    <scope>IDENTIFICATION</scope>
    <source>
        <tissue evidence="4">Whole organism</tissue>
    </source>
</reference>
<evidence type="ECO:0000313" key="4">
    <source>
        <dbReference type="RefSeq" id="XP_052131627.1"/>
    </source>
</evidence>
<gene>
    <name evidence="4" type="primary">LOC127751702</name>
</gene>
<dbReference type="OrthoDB" id="8187887at2759"/>
<dbReference type="KEGG" id="foc:127751702"/>
<keyword evidence="2" id="KW-0812">Transmembrane</keyword>
<evidence type="ECO:0000256" key="1">
    <source>
        <dbReference type="SAM" id="MobiDB-lite"/>
    </source>
</evidence>
<keyword evidence="2" id="KW-1133">Transmembrane helix</keyword>